<dbReference type="Pfam" id="PF09550">
    <property type="entry name" value="Phage_TAC_6"/>
    <property type="match status" value="1"/>
</dbReference>
<proteinExistence type="predicted"/>
<dbReference type="AlphaFoldDB" id="A0A2A8BYE5"/>
<sequence>MFGADWKTLKRWGFGTLKLKPNEFWSLTIWELIEMMRYHNEEEAQKLEREEYRIAWQTSLLMNATGNYKRAITPEKLLGLDKDGDKKKESTEKVNIEEKNEKLSGLKAKFN</sequence>
<name>A0A2A8BYE5_9BACI</name>
<organism evidence="1 2">
    <name type="scientific">Bacillus pseudomycoides</name>
    <dbReference type="NCBI Taxonomy" id="64104"/>
    <lineage>
        <taxon>Bacteria</taxon>
        <taxon>Bacillati</taxon>
        <taxon>Bacillota</taxon>
        <taxon>Bacilli</taxon>
        <taxon>Bacillales</taxon>
        <taxon>Bacillaceae</taxon>
        <taxon>Bacillus</taxon>
        <taxon>Bacillus cereus group</taxon>
    </lineage>
</organism>
<evidence type="ECO:0000313" key="2">
    <source>
        <dbReference type="Proteomes" id="UP000219775"/>
    </source>
</evidence>
<reference evidence="1 2" key="1">
    <citation type="submission" date="2017-09" db="EMBL/GenBank/DDBJ databases">
        <title>Large-scale bioinformatics analysis of Bacillus genomes uncovers conserved roles of natural products in bacterial physiology.</title>
        <authorList>
            <consortium name="Agbiome Team Llc"/>
            <person name="Bleich R.M."/>
            <person name="Grubbs K.J."/>
            <person name="Santa Maria K.C."/>
            <person name="Allen S.E."/>
            <person name="Farag S."/>
            <person name="Shank E.A."/>
            <person name="Bowers A."/>
        </authorList>
    </citation>
    <scope>NUCLEOTIDE SEQUENCE [LARGE SCALE GENOMIC DNA]</scope>
    <source>
        <strain evidence="1 2">AFS009893</strain>
    </source>
</reference>
<protein>
    <recommendedName>
        <fullName evidence="3">Phage tail assembly chaperone</fullName>
    </recommendedName>
</protein>
<evidence type="ECO:0008006" key="3">
    <source>
        <dbReference type="Google" id="ProtNLM"/>
    </source>
</evidence>
<gene>
    <name evidence="1" type="ORF">CN613_25695</name>
</gene>
<evidence type="ECO:0000313" key="1">
    <source>
        <dbReference type="EMBL" id="PEM65339.1"/>
    </source>
</evidence>
<comment type="caution">
    <text evidence="1">The sequence shown here is derived from an EMBL/GenBank/DDBJ whole genome shotgun (WGS) entry which is preliminary data.</text>
</comment>
<accession>A0A2A8BYE5</accession>
<dbReference type="EMBL" id="NUDP01000117">
    <property type="protein sequence ID" value="PEM65339.1"/>
    <property type="molecule type" value="Genomic_DNA"/>
</dbReference>
<dbReference type="Proteomes" id="UP000219775">
    <property type="component" value="Unassembled WGS sequence"/>
</dbReference>
<dbReference type="InterPro" id="IPR019056">
    <property type="entry name" value="Phage_TAC_6"/>
</dbReference>